<dbReference type="CDD" id="cd02803">
    <property type="entry name" value="OYE_like_FMN_family"/>
    <property type="match status" value="1"/>
</dbReference>
<dbReference type="Gene3D" id="3.20.20.70">
    <property type="entry name" value="Aldolase class I"/>
    <property type="match status" value="1"/>
</dbReference>
<dbReference type="RefSeq" id="WP_137696555.1">
    <property type="nucleotide sequence ID" value="NZ_CP061336.1"/>
</dbReference>
<accession>A0A4U7JJW2</accession>
<proteinExistence type="predicted"/>
<dbReference type="Pfam" id="PF00724">
    <property type="entry name" value="Oxidored_FMN"/>
    <property type="match status" value="1"/>
</dbReference>
<dbReference type="AlphaFoldDB" id="A0A4U7JJW2"/>
<evidence type="ECO:0000259" key="3">
    <source>
        <dbReference type="Pfam" id="PF00724"/>
    </source>
</evidence>
<dbReference type="GO" id="GO:0010181">
    <property type="term" value="F:FMN binding"/>
    <property type="evidence" value="ECO:0007669"/>
    <property type="project" value="InterPro"/>
</dbReference>
<dbReference type="OrthoDB" id="9772736at2"/>
<dbReference type="GO" id="GO:0016491">
    <property type="term" value="F:oxidoreductase activity"/>
    <property type="evidence" value="ECO:0007669"/>
    <property type="project" value="UniProtKB-KW"/>
</dbReference>
<sequence>MSYLLKPLKIGNLILKNRLVMPPMVTDKADAYGNVTDEILDFYKDKTDGGYISLLIVENCYISREGKFDKRQLSISDNSTIEGLKKLSDVIHSNGSKCIMQINHAGYKANEKDIGMIPVGPSPIPNYRVRELSLPEIEILIQKYADAASRVKAAGFDGVEIHSAHGFLLNQFYSPIINKRNDIYGGDVYNRIRLHLEIIKRIRSTVGKDFIISLRLGACDYIEGGTTIEDSLFAAVEFEKASVDILSISGGLLGFTIPGISTQGYFAPLSEAIKKVVDLPIILTGGIKEVEYAERLLADNKSDLIGIGRAIFINSSWARMAIESLKA</sequence>
<dbReference type="EMBL" id="CP061336">
    <property type="protein sequence ID" value="QNU68223.1"/>
    <property type="molecule type" value="Genomic_DNA"/>
</dbReference>
<name>A0A4U7JJW2_9FIRM</name>
<protein>
    <submittedName>
        <fullName evidence="4">NADH:flavin oxidoreductase</fullName>
    </submittedName>
</protein>
<evidence type="ECO:0000256" key="2">
    <source>
        <dbReference type="ARBA" id="ARBA00023002"/>
    </source>
</evidence>
<evidence type="ECO:0000256" key="1">
    <source>
        <dbReference type="ARBA" id="ARBA00022630"/>
    </source>
</evidence>
<reference evidence="4 5" key="1">
    <citation type="submission" date="2020-09" db="EMBL/GenBank/DDBJ databases">
        <title>Characterization and genome sequencing of Ruminiclostridium sp. nov. MA18.</title>
        <authorList>
            <person name="Rettenmaier R."/>
            <person name="Kowollik M.-L."/>
            <person name="Liebl W."/>
            <person name="Zverlov V."/>
        </authorList>
    </citation>
    <scope>NUCLEOTIDE SEQUENCE [LARGE SCALE GENOMIC DNA]</scope>
    <source>
        <strain evidence="4 5">MA18</strain>
    </source>
</reference>
<dbReference type="InterPro" id="IPR051799">
    <property type="entry name" value="NADH_flavin_oxidoreductase"/>
</dbReference>
<keyword evidence="5" id="KW-1185">Reference proteome</keyword>
<dbReference type="PANTHER" id="PTHR43656">
    <property type="entry name" value="BINDING OXIDOREDUCTASE, PUTATIVE (AFU_ORTHOLOGUE AFUA_2G08260)-RELATED"/>
    <property type="match status" value="1"/>
</dbReference>
<dbReference type="SUPFAM" id="SSF51395">
    <property type="entry name" value="FMN-linked oxidoreductases"/>
    <property type="match status" value="1"/>
</dbReference>
<gene>
    <name evidence="4" type="ORF">EHE19_007330</name>
</gene>
<dbReference type="Proteomes" id="UP000306409">
    <property type="component" value="Chromosome"/>
</dbReference>
<dbReference type="KEGG" id="rher:EHE19_007330"/>
<dbReference type="PANTHER" id="PTHR43656:SF2">
    <property type="entry name" value="BINDING OXIDOREDUCTASE, PUTATIVE (AFU_ORTHOLOGUE AFUA_2G08260)-RELATED"/>
    <property type="match status" value="1"/>
</dbReference>
<dbReference type="InterPro" id="IPR013785">
    <property type="entry name" value="Aldolase_TIM"/>
</dbReference>
<evidence type="ECO:0000313" key="4">
    <source>
        <dbReference type="EMBL" id="QNU68223.1"/>
    </source>
</evidence>
<keyword evidence="2" id="KW-0560">Oxidoreductase</keyword>
<keyword evidence="1" id="KW-0285">Flavoprotein</keyword>
<organism evidence="4 5">
    <name type="scientific">Ruminiclostridium herbifermentans</name>
    <dbReference type="NCBI Taxonomy" id="2488810"/>
    <lineage>
        <taxon>Bacteria</taxon>
        <taxon>Bacillati</taxon>
        <taxon>Bacillota</taxon>
        <taxon>Clostridia</taxon>
        <taxon>Eubacteriales</taxon>
        <taxon>Oscillospiraceae</taxon>
        <taxon>Ruminiclostridium</taxon>
    </lineage>
</organism>
<dbReference type="InterPro" id="IPR001155">
    <property type="entry name" value="OxRdtase_FMN_N"/>
</dbReference>
<evidence type="ECO:0000313" key="5">
    <source>
        <dbReference type="Proteomes" id="UP000306409"/>
    </source>
</evidence>
<feature type="domain" description="NADH:flavin oxidoreductase/NADH oxidase N-terminal" evidence="3">
    <location>
        <begin position="4"/>
        <end position="321"/>
    </location>
</feature>